<protein>
    <submittedName>
        <fullName evidence="2">Uncharacterized protein</fullName>
    </submittedName>
</protein>
<gene>
    <name evidence="2" type="ORF">PanWU01x14_112850</name>
</gene>
<feature type="compositionally biased region" description="Basic and acidic residues" evidence="1">
    <location>
        <begin position="27"/>
        <end position="36"/>
    </location>
</feature>
<sequence>MADFEHWFFGFVQLQKKMEEEEEEERESSRERERSGWLRIEELKSGERGGHGSSGVGPGFVSNLVDNGSLTIIDIIHNIPCINTKLLPVCKLVNPESTTIASSSMAALAKCHKDNQHHQSWSI</sequence>
<organism evidence="2 3">
    <name type="scientific">Parasponia andersonii</name>
    <name type="common">Sponia andersonii</name>
    <dbReference type="NCBI Taxonomy" id="3476"/>
    <lineage>
        <taxon>Eukaryota</taxon>
        <taxon>Viridiplantae</taxon>
        <taxon>Streptophyta</taxon>
        <taxon>Embryophyta</taxon>
        <taxon>Tracheophyta</taxon>
        <taxon>Spermatophyta</taxon>
        <taxon>Magnoliopsida</taxon>
        <taxon>eudicotyledons</taxon>
        <taxon>Gunneridae</taxon>
        <taxon>Pentapetalae</taxon>
        <taxon>rosids</taxon>
        <taxon>fabids</taxon>
        <taxon>Rosales</taxon>
        <taxon>Cannabaceae</taxon>
        <taxon>Parasponia</taxon>
    </lineage>
</organism>
<reference evidence="3" key="1">
    <citation type="submission" date="2016-06" db="EMBL/GenBank/DDBJ databases">
        <title>Parallel loss of symbiosis genes in relatives of nitrogen-fixing non-legume Parasponia.</title>
        <authorList>
            <person name="Van Velzen R."/>
            <person name="Holmer R."/>
            <person name="Bu F."/>
            <person name="Rutten L."/>
            <person name="Van Zeijl A."/>
            <person name="Liu W."/>
            <person name="Santuari L."/>
            <person name="Cao Q."/>
            <person name="Sharma T."/>
            <person name="Shen D."/>
            <person name="Roswanjaya Y."/>
            <person name="Wardhani T."/>
            <person name="Kalhor M.S."/>
            <person name="Jansen J."/>
            <person name="Van den Hoogen J."/>
            <person name="Gungor B."/>
            <person name="Hartog M."/>
            <person name="Hontelez J."/>
            <person name="Verver J."/>
            <person name="Yang W.-C."/>
            <person name="Schijlen E."/>
            <person name="Repin R."/>
            <person name="Schilthuizen M."/>
            <person name="Schranz E."/>
            <person name="Heidstra R."/>
            <person name="Miyata K."/>
            <person name="Fedorova E."/>
            <person name="Kohlen W."/>
            <person name="Bisseling T."/>
            <person name="Smit S."/>
            <person name="Geurts R."/>
        </authorList>
    </citation>
    <scope>NUCLEOTIDE SEQUENCE [LARGE SCALE GENOMIC DNA]</scope>
    <source>
        <strain evidence="3">cv. WU1-14</strain>
    </source>
</reference>
<feature type="region of interest" description="Disordered" evidence="1">
    <location>
        <begin position="17"/>
        <end position="36"/>
    </location>
</feature>
<dbReference type="Proteomes" id="UP000237105">
    <property type="component" value="Unassembled WGS sequence"/>
</dbReference>
<accession>A0A2P5CYD6</accession>
<proteinExistence type="predicted"/>
<keyword evidence="3" id="KW-1185">Reference proteome</keyword>
<evidence type="ECO:0000313" key="3">
    <source>
        <dbReference type="Proteomes" id="UP000237105"/>
    </source>
</evidence>
<dbReference type="EMBL" id="JXTB01000083">
    <property type="protein sequence ID" value="PON66058.1"/>
    <property type="molecule type" value="Genomic_DNA"/>
</dbReference>
<dbReference type="AlphaFoldDB" id="A0A2P5CYD6"/>
<evidence type="ECO:0000256" key="1">
    <source>
        <dbReference type="SAM" id="MobiDB-lite"/>
    </source>
</evidence>
<evidence type="ECO:0000313" key="2">
    <source>
        <dbReference type="EMBL" id="PON66058.1"/>
    </source>
</evidence>
<name>A0A2P5CYD6_PARAD</name>
<comment type="caution">
    <text evidence="2">The sequence shown here is derived from an EMBL/GenBank/DDBJ whole genome shotgun (WGS) entry which is preliminary data.</text>
</comment>